<accession>A0ABR3IQ86</accession>
<sequence length="601" mass="67891">MLSSFERLTPELVDSIAYFAVTLDLKGPPTIVLNLCLTSKKLNAILNFKNNTYLYARIFRIKFDISAPTRRLSNRWATSTCHAVELTKRFSVLKRIRSRASYSIEDLWTVYLMLLEGDGRNEIQLFDWAGFSLFLSSVIIKRMIPTSRGGSPSWFSDIHGTSLIVWLLWMSACRGQVEMETLKTRHLILDILQPFVAAGYRYVSTFVPDSYFYPPIDEDLDGDLYNHCPEVVTIKHYGHDLTVAVPPVTSAAALAMTVRWETEQVRQGLPESINNFPQNRQEAIATGRRGMTVEDARAFHYDVRVRVPERCQLYPMGVDLGEEDEVSEWRPTSVGSKRWDEDWSRVVSCCKPWVDSPLRGKVYTPGDLVGSWTGRIMLPGLNEHFDLLSNPMRPVNSVPIYHQGLYMTLREHHCLQPDDPLRVGEDETGGDDPLHAWLPRGFTVRQYEDAIEVLDRLIERSVRYETFNPGREEPYSHAACSKLQTDWTPDDCHEEVPGESCGGSGGGESTTYTEAVTKGAAASTCVSIDNDDAFEDTVSHRSSGVADILVTGETGERHGDAWGHYTIIGRVRSFDGRVALLRTPDVFLTYHVIFITAFKRG</sequence>
<dbReference type="EMBL" id="JASNQZ010000018">
    <property type="protein sequence ID" value="KAL0945455.1"/>
    <property type="molecule type" value="Genomic_DNA"/>
</dbReference>
<evidence type="ECO:0000313" key="1">
    <source>
        <dbReference type="EMBL" id="KAL0945455.1"/>
    </source>
</evidence>
<evidence type="ECO:0000313" key="2">
    <source>
        <dbReference type="Proteomes" id="UP001556367"/>
    </source>
</evidence>
<keyword evidence="2" id="KW-1185">Reference proteome</keyword>
<protein>
    <submittedName>
        <fullName evidence="1">Uncharacterized protein</fullName>
    </submittedName>
</protein>
<name>A0ABR3IQ86_9AGAR</name>
<dbReference type="Proteomes" id="UP001556367">
    <property type="component" value="Unassembled WGS sequence"/>
</dbReference>
<comment type="caution">
    <text evidence="1">The sequence shown here is derived from an EMBL/GenBank/DDBJ whole genome shotgun (WGS) entry which is preliminary data.</text>
</comment>
<reference evidence="2" key="1">
    <citation type="submission" date="2024-06" db="EMBL/GenBank/DDBJ databases">
        <title>Multi-omics analyses provide insights into the biosynthesis of the anticancer antibiotic pleurotin in Hohenbuehelia grisea.</title>
        <authorList>
            <person name="Weaver J.A."/>
            <person name="Alberti F."/>
        </authorList>
    </citation>
    <scope>NUCLEOTIDE SEQUENCE [LARGE SCALE GENOMIC DNA]</scope>
    <source>
        <strain evidence="2">T-177</strain>
    </source>
</reference>
<gene>
    <name evidence="1" type="ORF">HGRIS_000945</name>
</gene>
<organism evidence="1 2">
    <name type="scientific">Hohenbuehelia grisea</name>
    <dbReference type="NCBI Taxonomy" id="104357"/>
    <lineage>
        <taxon>Eukaryota</taxon>
        <taxon>Fungi</taxon>
        <taxon>Dikarya</taxon>
        <taxon>Basidiomycota</taxon>
        <taxon>Agaricomycotina</taxon>
        <taxon>Agaricomycetes</taxon>
        <taxon>Agaricomycetidae</taxon>
        <taxon>Agaricales</taxon>
        <taxon>Pleurotineae</taxon>
        <taxon>Pleurotaceae</taxon>
        <taxon>Hohenbuehelia</taxon>
    </lineage>
</organism>
<proteinExistence type="predicted"/>